<feature type="compositionally biased region" description="Basic and acidic residues" evidence="8">
    <location>
        <begin position="220"/>
        <end position="230"/>
    </location>
</feature>
<dbReference type="InterPro" id="IPR027484">
    <property type="entry name" value="PInositol-4-P-5-kinase_N"/>
</dbReference>
<evidence type="ECO:0000256" key="5">
    <source>
        <dbReference type="ARBA" id="ARBA00022840"/>
    </source>
</evidence>
<dbReference type="GO" id="GO:0005524">
    <property type="term" value="F:ATP binding"/>
    <property type="evidence" value="ECO:0007669"/>
    <property type="project" value="UniProtKB-UniRule"/>
</dbReference>
<keyword evidence="2 6" id="KW-0547">Nucleotide-binding</keyword>
<feature type="compositionally biased region" description="Polar residues" evidence="8">
    <location>
        <begin position="547"/>
        <end position="556"/>
    </location>
</feature>
<evidence type="ECO:0000256" key="7">
    <source>
        <dbReference type="SAM" id="Coils"/>
    </source>
</evidence>
<dbReference type="GO" id="GO:0046854">
    <property type="term" value="P:phosphatidylinositol phosphate biosynthetic process"/>
    <property type="evidence" value="ECO:0007669"/>
    <property type="project" value="TreeGrafter"/>
</dbReference>
<dbReference type="FunFam" id="3.30.800.10:FF:000005">
    <property type="entry name" value="1-phosphatidylinositol-3-phosphate 5-kinase (Fab1)"/>
    <property type="match status" value="1"/>
</dbReference>
<organism evidence="10 11">
    <name type="scientific">Ambrosiozyma monospora</name>
    <name type="common">Yeast</name>
    <name type="synonym">Endomycopsis monosporus</name>
    <dbReference type="NCBI Taxonomy" id="43982"/>
    <lineage>
        <taxon>Eukaryota</taxon>
        <taxon>Fungi</taxon>
        <taxon>Dikarya</taxon>
        <taxon>Ascomycota</taxon>
        <taxon>Saccharomycotina</taxon>
        <taxon>Pichiomycetes</taxon>
        <taxon>Pichiales</taxon>
        <taxon>Pichiaceae</taxon>
        <taxon>Ambrosiozyma</taxon>
    </lineage>
</organism>
<keyword evidence="7" id="KW-0175">Coiled coil</keyword>
<dbReference type="PANTHER" id="PTHR45748:SF7">
    <property type="entry name" value="1-PHOSPHATIDYLINOSITOL 3-PHOSPHATE 5-KINASE-RELATED"/>
    <property type="match status" value="1"/>
</dbReference>
<dbReference type="InterPro" id="IPR027483">
    <property type="entry name" value="PInositol-4-P-4/5-kinase_C_sf"/>
</dbReference>
<evidence type="ECO:0000256" key="8">
    <source>
        <dbReference type="SAM" id="MobiDB-lite"/>
    </source>
</evidence>
<keyword evidence="3" id="KW-0863">Zinc-finger</keyword>
<dbReference type="GO" id="GO:0000329">
    <property type="term" value="C:fungal-type vacuole membrane"/>
    <property type="evidence" value="ECO:0007669"/>
    <property type="project" value="TreeGrafter"/>
</dbReference>
<feature type="region of interest" description="Disordered" evidence="8">
    <location>
        <begin position="220"/>
        <end position="381"/>
    </location>
</feature>
<reference evidence="10" key="1">
    <citation type="submission" date="2023-04" db="EMBL/GenBank/DDBJ databases">
        <title>Ambrosiozyma monospora NBRC 1965.</title>
        <authorList>
            <person name="Ichikawa N."/>
            <person name="Sato H."/>
            <person name="Tonouchi N."/>
        </authorList>
    </citation>
    <scope>NUCLEOTIDE SEQUENCE</scope>
    <source>
        <strain evidence="10">NBRC 1965</strain>
    </source>
</reference>
<accession>A0A9W6Z050</accession>
<dbReference type="SMART" id="SM00330">
    <property type="entry name" value="PIPKc"/>
    <property type="match status" value="1"/>
</dbReference>
<feature type="compositionally biased region" description="Basic and acidic residues" evidence="8">
    <location>
        <begin position="586"/>
        <end position="596"/>
    </location>
</feature>
<keyword evidence="5 6" id="KW-0067">ATP-binding</keyword>
<comment type="caution">
    <text evidence="10">The sequence shown here is derived from an EMBL/GenBank/DDBJ whole genome shotgun (WGS) entry which is preliminary data.</text>
</comment>
<feature type="region of interest" description="Disordered" evidence="8">
    <location>
        <begin position="541"/>
        <end position="679"/>
    </location>
</feature>
<dbReference type="Pfam" id="PF01504">
    <property type="entry name" value="PIP5K"/>
    <property type="match status" value="1"/>
</dbReference>
<feature type="region of interest" description="Disordered" evidence="8">
    <location>
        <begin position="397"/>
        <end position="416"/>
    </location>
</feature>
<gene>
    <name evidence="10" type="ORF">Amon01_000582200</name>
</gene>
<feature type="compositionally biased region" description="Basic and acidic residues" evidence="8">
    <location>
        <begin position="249"/>
        <end position="267"/>
    </location>
</feature>
<proteinExistence type="predicted"/>
<feature type="compositionally biased region" description="Acidic residues" evidence="8">
    <location>
        <begin position="283"/>
        <end position="292"/>
    </location>
</feature>
<dbReference type="Gene3D" id="3.30.810.10">
    <property type="entry name" value="2-Layer Sandwich"/>
    <property type="match status" value="1"/>
</dbReference>
<dbReference type="EMBL" id="BSXU01003393">
    <property type="protein sequence ID" value="GMG40009.1"/>
    <property type="molecule type" value="Genomic_DNA"/>
</dbReference>
<dbReference type="InterPro" id="IPR044769">
    <property type="entry name" value="PIKfyve_PIPKc"/>
</dbReference>
<evidence type="ECO:0000256" key="1">
    <source>
        <dbReference type="ARBA" id="ARBA00022723"/>
    </source>
</evidence>
<name>A0A9W6Z050_AMBMO</name>
<dbReference type="GO" id="GO:0008270">
    <property type="term" value="F:zinc ion binding"/>
    <property type="evidence" value="ECO:0007669"/>
    <property type="project" value="UniProtKB-KW"/>
</dbReference>
<keyword evidence="4" id="KW-0862">Zinc</keyword>
<keyword evidence="6" id="KW-0808">Transferase</keyword>
<evidence type="ECO:0000256" key="4">
    <source>
        <dbReference type="ARBA" id="ARBA00022833"/>
    </source>
</evidence>
<dbReference type="GO" id="GO:0000285">
    <property type="term" value="F:1-phosphatidylinositol-3-phosphate 5-kinase activity"/>
    <property type="evidence" value="ECO:0007669"/>
    <property type="project" value="InterPro"/>
</dbReference>
<evidence type="ECO:0000256" key="2">
    <source>
        <dbReference type="ARBA" id="ARBA00022741"/>
    </source>
</evidence>
<keyword evidence="11" id="KW-1185">Reference proteome</keyword>
<feature type="compositionally biased region" description="Polar residues" evidence="8">
    <location>
        <begin position="362"/>
        <end position="377"/>
    </location>
</feature>
<protein>
    <submittedName>
        <fullName evidence="10">Unnamed protein product</fullName>
    </submittedName>
</protein>
<keyword evidence="1" id="KW-0479">Metal-binding</keyword>
<dbReference type="SUPFAM" id="SSF56104">
    <property type="entry name" value="SAICAR synthase-like"/>
    <property type="match status" value="1"/>
</dbReference>
<feature type="compositionally biased region" description="Polar residues" evidence="8">
    <location>
        <begin position="296"/>
        <end position="307"/>
    </location>
</feature>
<dbReference type="Gene3D" id="3.30.800.10">
    <property type="entry name" value="Phosphatidylinositol Phosphate Kinase II Beta"/>
    <property type="match status" value="1"/>
</dbReference>
<evidence type="ECO:0000256" key="3">
    <source>
        <dbReference type="ARBA" id="ARBA00022771"/>
    </source>
</evidence>
<sequence>MSWSYCRICHNTTPALPLSDNAWKYSFGKYLELSFWCRGMRVKGATCEHDFYRDQIHYFSFQHLAVRVEYTDIETLQLVPPKFQLFWQPEYDIKIKIETYHSVLVKAAEFFDSVRERLNRVKVDSMTIDKMEAGQKRIEELKMRVEQEHQEIKELVDQIYLNTPVTEHLQLNSAVRQVQELSTDWNSEFDDFDKKFLPTEKEIKRITTFQLDKLFGVGTKEETKDEVKNEEGEESGDEVDDEKQSGSNEKVKEKKQVQVEVKPKERSPTPPLEDPNNEHADDEREDDEECEEDKQQSLQSPENTEGQTIERAAKPQEIPELAKGNLSNSQQVNEGTGASQSLPSGQAPRISFTESAFDDSATDTSGTEFSKVSTSPSAGRLKGSLVLEKINELASSSDAHSPIITPKRQPLRAKSESYSDRRLLWETGNKEFQDHILNNNDEVLSRLDLKGTADTGGKVKKLTEFFDAQEFFREREEEKQKLANANKYLPKVRASKARVQIYKDVFDVFDDSGKDRTISLTQWKQQQQLQKEHQQQLLIEQAKDDSILTSDDTGNVSSDELSEDEYEDSNETNSNQQNKSPLVQKKNIDIKGHYKDQSGNSDSRNDNAEGDNQSSHSDEESLNDSAENSSKDQQSNESPSVKPQQQQKQQIQNQQSQQQAPQQPPQQTVQKKPTTDNQPERVSLLKSLRHFWADRSASLWEPLSYPLSPSEHIFVDSDVIVREDEPSSIIAFCLNTSDYSSKLYSTQSTTGNANVSQPVARDDVSMASKMPDDSTNPTIMVNDAPPPELNLEEIMLKKGFHLKYQFEEGCSIISCKIFFAEQFDAFRRQCGVTDNFIQSLSRCVKWDSTGGKSGSAFLKTLDDRFIIKELSRTELEAFVQFAPSYFEYFAEALFHGLPTVLGKIFGFYQIQVKNSIPGAKSYTLDVLIMENLFYHRKMTRIFDLKGSMRNRHVEQTGKENEVLLDENMVEYIYESPLFVRENNKKLLRTSLWNDTLFLAKVNVMDYSLVIGIDSEKNELVVERFGWWNRCW</sequence>
<dbReference type="PANTHER" id="PTHR45748">
    <property type="entry name" value="1-PHOSPHATIDYLINOSITOL 3-PHOSPHATE 5-KINASE-RELATED"/>
    <property type="match status" value="1"/>
</dbReference>
<dbReference type="Proteomes" id="UP001165063">
    <property type="component" value="Unassembled WGS sequence"/>
</dbReference>
<feature type="compositionally biased region" description="Acidic residues" evidence="8">
    <location>
        <begin position="231"/>
        <end position="241"/>
    </location>
</feature>
<dbReference type="PROSITE" id="PS51455">
    <property type="entry name" value="PIPK"/>
    <property type="match status" value="1"/>
</dbReference>
<dbReference type="OrthoDB" id="158357at2759"/>
<feature type="compositionally biased region" description="Acidic residues" evidence="8">
    <location>
        <begin position="560"/>
        <end position="570"/>
    </location>
</feature>
<evidence type="ECO:0000313" key="10">
    <source>
        <dbReference type="EMBL" id="GMG40009.1"/>
    </source>
</evidence>
<feature type="coiled-coil region" evidence="7">
    <location>
        <begin position="128"/>
        <end position="158"/>
    </location>
</feature>
<evidence type="ECO:0000259" key="9">
    <source>
        <dbReference type="PROSITE" id="PS51455"/>
    </source>
</evidence>
<feature type="domain" description="PIPK" evidence="9">
    <location>
        <begin position="747"/>
        <end position="1031"/>
    </location>
</feature>
<feature type="compositionally biased region" description="Polar residues" evidence="8">
    <location>
        <begin position="571"/>
        <end position="581"/>
    </location>
</feature>
<evidence type="ECO:0000313" key="11">
    <source>
        <dbReference type="Proteomes" id="UP001165063"/>
    </source>
</evidence>
<evidence type="ECO:0000256" key="6">
    <source>
        <dbReference type="PROSITE-ProRule" id="PRU00781"/>
    </source>
</evidence>
<dbReference type="InterPro" id="IPR002498">
    <property type="entry name" value="PInositol-4-P-4/5-kinase_core"/>
</dbReference>
<feature type="compositionally biased region" description="Low complexity" evidence="8">
    <location>
        <begin position="642"/>
        <end position="672"/>
    </location>
</feature>
<dbReference type="AlphaFoldDB" id="A0A9W6Z050"/>
<feature type="compositionally biased region" description="Polar residues" evidence="8">
    <location>
        <begin position="623"/>
        <end position="641"/>
    </location>
</feature>
<keyword evidence="6" id="KW-0418">Kinase</keyword>
<dbReference type="GO" id="GO:0010008">
    <property type="term" value="C:endosome membrane"/>
    <property type="evidence" value="ECO:0007669"/>
    <property type="project" value="TreeGrafter"/>
</dbReference>
<dbReference type="CDD" id="cd17300">
    <property type="entry name" value="PIPKc_PIKfyve"/>
    <property type="match status" value="1"/>
</dbReference>
<feature type="compositionally biased region" description="Polar residues" evidence="8">
    <location>
        <begin position="325"/>
        <end position="344"/>
    </location>
</feature>